<evidence type="ECO:0000256" key="6">
    <source>
        <dbReference type="ARBA" id="ARBA00023295"/>
    </source>
</evidence>
<dbReference type="PANTHER" id="PTHR30620:SF16">
    <property type="entry name" value="LYSOSOMAL BETA GLUCOSIDASE"/>
    <property type="match status" value="1"/>
</dbReference>
<name>A0A1H9TJU5_9SPHI</name>
<dbReference type="SMART" id="SM01217">
    <property type="entry name" value="Fn3_like"/>
    <property type="match status" value="1"/>
</dbReference>
<feature type="signal peptide" evidence="7">
    <location>
        <begin position="1"/>
        <end position="20"/>
    </location>
</feature>
<dbReference type="RefSeq" id="WP_090886392.1">
    <property type="nucleotide sequence ID" value="NZ_FOGG01000023.1"/>
</dbReference>
<keyword evidence="4 7" id="KW-0732">Signal</keyword>
<evidence type="ECO:0000256" key="5">
    <source>
        <dbReference type="ARBA" id="ARBA00022801"/>
    </source>
</evidence>
<dbReference type="InterPro" id="IPR051915">
    <property type="entry name" value="Cellulose_Degrad_GH3"/>
</dbReference>
<dbReference type="EC" id="3.2.1.21" evidence="3"/>
<evidence type="ECO:0000256" key="3">
    <source>
        <dbReference type="ARBA" id="ARBA00012744"/>
    </source>
</evidence>
<comment type="catalytic activity">
    <reaction evidence="1">
        <text>Hydrolysis of terminal, non-reducing beta-D-glucosyl residues with release of beta-D-glucose.</text>
        <dbReference type="EC" id="3.2.1.21"/>
    </reaction>
</comment>
<evidence type="ECO:0000313" key="10">
    <source>
        <dbReference type="Proteomes" id="UP000199572"/>
    </source>
</evidence>
<dbReference type="AlphaFoldDB" id="A0A1H9TJU5"/>
<dbReference type="InterPro" id="IPR017853">
    <property type="entry name" value="GH"/>
</dbReference>
<gene>
    <name evidence="9" type="ORF">SAMN04488023_12329</name>
</gene>
<keyword evidence="5" id="KW-0378">Hydrolase</keyword>
<evidence type="ECO:0000313" key="9">
    <source>
        <dbReference type="EMBL" id="SER97264.1"/>
    </source>
</evidence>
<dbReference type="SUPFAM" id="SSF51445">
    <property type="entry name" value="(Trans)glycosidases"/>
    <property type="match status" value="1"/>
</dbReference>
<dbReference type="InterPro" id="IPR002772">
    <property type="entry name" value="Glyco_hydro_3_C"/>
</dbReference>
<dbReference type="PRINTS" id="PR00133">
    <property type="entry name" value="GLHYDRLASE3"/>
</dbReference>
<dbReference type="Gene3D" id="2.60.40.10">
    <property type="entry name" value="Immunoglobulins"/>
    <property type="match status" value="1"/>
</dbReference>
<dbReference type="Pfam" id="PF14310">
    <property type="entry name" value="Fn3-like"/>
    <property type="match status" value="1"/>
</dbReference>
<dbReference type="Proteomes" id="UP000199572">
    <property type="component" value="Unassembled WGS sequence"/>
</dbReference>
<dbReference type="Gene3D" id="3.40.50.1700">
    <property type="entry name" value="Glycoside hydrolase family 3 C-terminal domain"/>
    <property type="match status" value="1"/>
</dbReference>
<dbReference type="Pfam" id="PF00933">
    <property type="entry name" value="Glyco_hydro_3"/>
    <property type="match status" value="1"/>
</dbReference>
<dbReference type="InterPro" id="IPR013783">
    <property type="entry name" value="Ig-like_fold"/>
</dbReference>
<proteinExistence type="inferred from homology"/>
<reference evidence="9 10" key="1">
    <citation type="submission" date="2016-10" db="EMBL/GenBank/DDBJ databases">
        <authorList>
            <person name="de Groot N.N."/>
        </authorList>
    </citation>
    <scope>NUCLEOTIDE SEQUENCE [LARGE SCALE GENOMIC DNA]</scope>
    <source>
        <strain evidence="9 10">DSM 18610</strain>
    </source>
</reference>
<evidence type="ECO:0000259" key="8">
    <source>
        <dbReference type="SMART" id="SM01217"/>
    </source>
</evidence>
<dbReference type="STRING" id="390241.SAMN04488023_12329"/>
<dbReference type="InterPro" id="IPR026891">
    <property type="entry name" value="Fn3-like"/>
</dbReference>
<comment type="similarity">
    <text evidence="2">Belongs to the glycosyl hydrolase 3 family.</text>
</comment>
<sequence length="735" mass="81536">MTKKITLLVSLILISNVLSAQTKKTKFLYQDARQPIELRINDLLEKMTLEEKVMQLNQYTLGRNDNANNMADPINDIPAEIGSLIYFSSNPELRNRVQRKAMEQSRLGIPIIFGYDVIHGFKTIYPISLAQACSWNPDLVQQATAVAAQESRMSGVDWTFSPMIDVARDGRWGRVAEGYGEDPYTNGVFAVASVKGYQGKDLSSPVKVAACLKHYVGYGASEAGRDYVYTEISDQTLWDTYLPPYEAGVKAGAATLMSSFNDISGTPGTANTSLLRTVLKEGWKHDGFVVSDWGAIEQLRSQGVVEDKKEAAWKAFTAGVEMDMMNQSYDKHLAALVKEGKVGQQILDDAVKRVLRIKFRLGLFEKPYTPEIAEKERFLLAKSRAIAARLAEESIVLLKNEQNALPLAGFKKIAVIGPMSNSKWHLLGSWRAHGNAEDASTIYDDIKQEFGNKIKVSQAQGCDFDGSDQSGFVEANRQAQEADAVVICLGEKANWSGENASRSSISLPVIQEELLAVLKKSGKPIILLISSGRPLDLSRLEPMCDAILSMWQPGTTGGKAIAAVLSGKINPSGKLAMTFPYSSGQIPIYYNHRQSARPNQGKYQDIPIKPLYDFGHGLSYTTFEYAELKASSSSIKVSETLTVEVAVKNTGNRDGMETVHWYIFDPVNSISRPVKELKFFQKQFIRKGETKVFSFQIDPKRDLGFVNAKGEKFVEAGDYYLTVKDKKIKLELLKE</sequence>
<evidence type="ECO:0000256" key="1">
    <source>
        <dbReference type="ARBA" id="ARBA00000448"/>
    </source>
</evidence>
<dbReference type="InterPro" id="IPR036881">
    <property type="entry name" value="Glyco_hydro_3_C_sf"/>
</dbReference>
<dbReference type="Gene3D" id="3.20.20.300">
    <property type="entry name" value="Glycoside hydrolase, family 3, N-terminal domain"/>
    <property type="match status" value="1"/>
</dbReference>
<dbReference type="GO" id="GO:0008422">
    <property type="term" value="F:beta-glucosidase activity"/>
    <property type="evidence" value="ECO:0007669"/>
    <property type="project" value="UniProtKB-EC"/>
</dbReference>
<dbReference type="InterPro" id="IPR001764">
    <property type="entry name" value="Glyco_hydro_3_N"/>
</dbReference>
<protein>
    <recommendedName>
        <fullName evidence="3">beta-glucosidase</fullName>
        <ecNumber evidence="3">3.2.1.21</ecNumber>
    </recommendedName>
</protein>
<evidence type="ECO:0000256" key="7">
    <source>
        <dbReference type="SAM" id="SignalP"/>
    </source>
</evidence>
<keyword evidence="10" id="KW-1185">Reference proteome</keyword>
<dbReference type="EMBL" id="FOGG01000023">
    <property type="protein sequence ID" value="SER97264.1"/>
    <property type="molecule type" value="Genomic_DNA"/>
</dbReference>
<dbReference type="OrthoDB" id="9758670at2"/>
<dbReference type="PANTHER" id="PTHR30620">
    <property type="entry name" value="PERIPLASMIC BETA-GLUCOSIDASE-RELATED"/>
    <property type="match status" value="1"/>
</dbReference>
<organism evidence="9 10">
    <name type="scientific">Pedobacter rhizosphaerae</name>
    <dbReference type="NCBI Taxonomy" id="390241"/>
    <lineage>
        <taxon>Bacteria</taxon>
        <taxon>Pseudomonadati</taxon>
        <taxon>Bacteroidota</taxon>
        <taxon>Sphingobacteriia</taxon>
        <taxon>Sphingobacteriales</taxon>
        <taxon>Sphingobacteriaceae</taxon>
        <taxon>Pedobacter</taxon>
    </lineage>
</organism>
<feature type="domain" description="Fibronectin type III-like" evidence="8">
    <location>
        <begin position="657"/>
        <end position="727"/>
    </location>
</feature>
<accession>A0A1H9TJU5</accession>
<dbReference type="SUPFAM" id="SSF52279">
    <property type="entry name" value="Beta-D-glucan exohydrolase, C-terminal domain"/>
    <property type="match status" value="1"/>
</dbReference>
<dbReference type="GO" id="GO:0009251">
    <property type="term" value="P:glucan catabolic process"/>
    <property type="evidence" value="ECO:0007669"/>
    <property type="project" value="TreeGrafter"/>
</dbReference>
<dbReference type="Pfam" id="PF01915">
    <property type="entry name" value="Glyco_hydro_3_C"/>
    <property type="match status" value="1"/>
</dbReference>
<dbReference type="InterPro" id="IPR036962">
    <property type="entry name" value="Glyco_hydro_3_N_sf"/>
</dbReference>
<evidence type="ECO:0000256" key="4">
    <source>
        <dbReference type="ARBA" id="ARBA00022729"/>
    </source>
</evidence>
<feature type="chain" id="PRO_5011520305" description="beta-glucosidase" evidence="7">
    <location>
        <begin position="21"/>
        <end position="735"/>
    </location>
</feature>
<evidence type="ECO:0000256" key="2">
    <source>
        <dbReference type="ARBA" id="ARBA00005336"/>
    </source>
</evidence>
<keyword evidence="6" id="KW-0326">Glycosidase</keyword>